<sequence length="135" mass="15578">MAIHIQSGKNDIQTNPKFSNNIHSMPFKIHADCDAQISKYFLQTPIEKEILSASFRGHPLLGKEIQIPAGYRGVVLHETMKPATEKEDRKFYVIHTFDKFKYWNWEKAPSKNDPLVQAMDWIDIAEALHSPVVEE</sequence>
<evidence type="ECO:0000313" key="2">
    <source>
        <dbReference type="Proteomes" id="UP001431783"/>
    </source>
</evidence>
<dbReference type="PANTHER" id="PTHR47204:SF1">
    <property type="entry name" value="RIBONUCLEASE H2 SUBUNIT C"/>
    <property type="match status" value="1"/>
</dbReference>
<evidence type="ECO:0000313" key="1">
    <source>
        <dbReference type="EMBL" id="KAK9888392.1"/>
    </source>
</evidence>
<dbReference type="EMBL" id="JARQZJ010000121">
    <property type="protein sequence ID" value="KAK9888392.1"/>
    <property type="molecule type" value="Genomic_DNA"/>
</dbReference>
<reference evidence="1 2" key="1">
    <citation type="submission" date="2023-03" db="EMBL/GenBank/DDBJ databases">
        <title>Genome insight into feeding habits of ladybird beetles.</title>
        <authorList>
            <person name="Li H.-S."/>
            <person name="Huang Y.-H."/>
            <person name="Pang H."/>
        </authorList>
    </citation>
    <scope>NUCLEOTIDE SEQUENCE [LARGE SCALE GENOMIC DNA]</scope>
    <source>
        <strain evidence="1">SYSU_2023b</strain>
        <tissue evidence="1">Whole body</tissue>
    </source>
</reference>
<accession>A0AAW1V7W2</accession>
<dbReference type="CDD" id="cd09271">
    <property type="entry name" value="RNase_H2-C"/>
    <property type="match status" value="1"/>
</dbReference>
<dbReference type="AlphaFoldDB" id="A0AAW1V7W2"/>
<dbReference type="Pfam" id="PF08615">
    <property type="entry name" value="RNase_H2_suC"/>
    <property type="match status" value="1"/>
</dbReference>
<gene>
    <name evidence="1" type="ORF">WA026_000643</name>
</gene>
<protein>
    <submittedName>
        <fullName evidence="1">Uncharacterized protein</fullName>
    </submittedName>
</protein>
<name>A0AAW1V7W2_9CUCU</name>
<keyword evidence="2" id="KW-1185">Reference proteome</keyword>
<dbReference type="GO" id="GO:0032299">
    <property type="term" value="C:ribonuclease H2 complex"/>
    <property type="evidence" value="ECO:0007669"/>
    <property type="project" value="InterPro"/>
</dbReference>
<proteinExistence type="predicted"/>
<dbReference type="Gene3D" id="2.40.128.680">
    <property type="match status" value="1"/>
</dbReference>
<dbReference type="InterPro" id="IPR013924">
    <property type="entry name" value="RNase_H2_suC"/>
</dbReference>
<dbReference type="PANTHER" id="PTHR47204">
    <property type="entry name" value="OS02G0168900 PROTEIN"/>
    <property type="match status" value="1"/>
</dbReference>
<dbReference type="GO" id="GO:0006401">
    <property type="term" value="P:RNA catabolic process"/>
    <property type="evidence" value="ECO:0007669"/>
    <property type="project" value="InterPro"/>
</dbReference>
<dbReference type="Proteomes" id="UP001431783">
    <property type="component" value="Unassembled WGS sequence"/>
</dbReference>
<organism evidence="1 2">
    <name type="scientific">Henosepilachna vigintioctopunctata</name>
    <dbReference type="NCBI Taxonomy" id="420089"/>
    <lineage>
        <taxon>Eukaryota</taxon>
        <taxon>Metazoa</taxon>
        <taxon>Ecdysozoa</taxon>
        <taxon>Arthropoda</taxon>
        <taxon>Hexapoda</taxon>
        <taxon>Insecta</taxon>
        <taxon>Pterygota</taxon>
        <taxon>Neoptera</taxon>
        <taxon>Endopterygota</taxon>
        <taxon>Coleoptera</taxon>
        <taxon>Polyphaga</taxon>
        <taxon>Cucujiformia</taxon>
        <taxon>Coccinelloidea</taxon>
        <taxon>Coccinellidae</taxon>
        <taxon>Epilachninae</taxon>
        <taxon>Epilachnini</taxon>
        <taxon>Henosepilachna</taxon>
    </lineage>
</organism>
<comment type="caution">
    <text evidence="1">The sequence shown here is derived from an EMBL/GenBank/DDBJ whole genome shotgun (WGS) entry which is preliminary data.</text>
</comment>